<evidence type="ECO:0008006" key="2">
    <source>
        <dbReference type="Google" id="ProtNLM"/>
    </source>
</evidence>
<name>A0A382QFT6_9ZZZZ</name>
<evidence type="ECO:0000313" key="1">
    <source>
        <dbReference type="EMBL" id="SVC84379.1"/>
    </source>
</evidence>
<accession>A0A382QFT6</accession>
<proteinExistence type="predicted"/>
<protein>
    <recommendedName>
        <fullName evidence="2">Glycosyl hydrolase family 32 N-terminal domain-containing protein</fullName>
    </recommendedName>
</protein>
<dbReference type="EMBL" id="UINC01114219">
    <property type="protein sequence ID" value="SVC84379.1"/>
    <property type="molecule type" value="Genomic_DNA"/>
</dbReference>
<reference evidence="1" key="1">
    <citation type="submission" date="2018-05" db="EMBL/GenBank/DDBJ databases">
        <authorList>
            <person name="Lanie J.A."/>
            <person name="Ng W.-L."/>
            <person name="Kazmierczak K.M."/>
            <person name="Andrzejewski T.M."/>
            <person name="Davidsen T.M."/>
            <person name="Wayne K.J."/>
            <person name="Tettelin H."/>
            <person name="Glass J.I."/>
            <person name="Rusch D."/>
            <person name="Podicherti R."/>
            <person name="Tsui H.-C.T."/>
            <person name="Winkler M.E."/>
        </authorList>
    </citation>
    <scope>NUCLEOTIDE SEQUENCE</scope>
</reference>
<gene>
    <name evidence="1" type="ORF">METZ01_LOCUS337233</name>
</gene>
<feature type="non-terminal residue" evidence="1">
    <location>
        <position position="293"/>
    </location>
</feature>
<organism evidence="1">
    <name type="scientific">marine metagenome</name>
    <dbReference type="NCBI Taxonomy" id="408172"/>
    <lineage>
        <taxon>unclassified sequences</taxon>
        <taxon>metagenomes</taxon>
        <taxon>ecological metagenomes</taxon>
    </lineage>
</organism>
<sequence length="293" mass="33118">MRYLHKLLISIIVSFTTTLLGSDNELKKHDKTELIRITNDYSSPYRNLNRDNFYSVLVDSSINGYGHYIPTTDPLIYNPDYGFAMIYRKWQGLEESSGYVGVAESSNGTDWIISYPINENLPDGTPMATGRYPSIVMGSDGTKFAVWNEYTADCSGGGSSCGRIFFNFNEDTWYIDYPDDDMLDLNNGCATLPCDPQDLWQAQPQLIETEEYWYLYTVSSSWANSNLIFIKTSIEKSTGIHTNTGPVTINFSHNYTDFKMNQTGQGSVTRTDNTTIGYSITTDYGLNWTTYGN</sequence>
<dbReference type="AlphaFoldDB" id="A0A382QFT6"/>